<dbReference type="AlphaFoldDB" id="A0A831NYT4"/>
<dbReference type="PANTHER" id="PTHR37530:SF1">
    <property type="entry name" value="OUTER MEMBRANE PROTEIN SLP"/>
    <property type="match status" value="1"/>
</dbReference>
<dbReference type="GO" id="GO:0019867">
    <property type="term" value="C:outer membrane"/>
    <property type="evidence" value="ECO:0007669"/>
    <property type="project" value="InterPro"/>
</dbReference>
<accession>A0A831NYT4</accession>
<protein>
    <recommendedName>
        <fullName evidence="2">Slp family lipoprotein</fullName>
    </recommendedName>
</protein>
<dbReference type="Proteomes" id="UP000885822">
    <property type="component" value="Unassembled WGS sequence"/>
</dbReference>
<organism evidence="1">
    <name type="scientific">Thiolapillus brandeum</name>
    <dbReference type="NCBI Taxonomy" id="1076588"/>
    <lineage>
        <taxon>Bacteria</taxon>
        <taxon>Pseudomonadati</taxon>
        <taxon>Pseudomonadota</taxon>
        <taxon>Gammaproteobacteria</taxon>
        <taxon>Chromatiales</taxon>
        <taxon>Sedimenticolaceae</taxon>
        <taxon>Thiolapillus</taxon>
    </lineage>
</organism>
<reference evidence="1" key="1">
    <citation type="journal article" date="2020" name="mSystems">
        <title>Genome- and Community-Level Interaction Insights into Carbon Utilization and Element Cycling Functions of Hydrothermarchaeota in Hydrothermal Sediment.</title>
        <authorList>
            <person name="Zhou Z."/>
            <person name="Liu Y."/>
            <person name="Xu W."/>
            <person name="Pan J."/>
            <person name="Luo Z.H."/>
            <person name="Li M."/>
        </authorList>
    </citation>
    <scope>NUCLEOTIDE SEQUENCE [LARGE SCALE GENOMIC DNA]</scope>
    <source>
        <strain evidence="1">HyVt-26</strain>
    </source>
</reference>
<sequence length="179" mass="19061">MVGLSLLAVSMKQFLFALPVLIFVGGCTSAGRIPPVTPQSLSASADQSVKGQDFTWGGSILSLRNLKEHTQVEVMAYPLDDNGRPDAGGSPLGRFLVDYPGFLEPAEYRSGLLLTVTGPLLGYTDGKVGKADYRYPALRADQLKLWPKSVSTFKHKPNMNFGVGFGSGGYSSIGIGIGF</sequence>
<comment type="caution">
    <text evidence="1">The sequence shown here is derived from an EMBL/GenBank/DDBJ whole genome shotgun (WGS) entry which is preliminary data.</text>
</comment>
<dbReference type="Pfam" id="PF03843">
    <property type="entry name" value="Slp"/>
    <property type="match status" value="1"/>
</dbReference>
<dbReference type="EMBL" id="DRCV01000281">
    <property type="protein sequence ID" value="HDK38606.1"/>
    <property type="molecule type" value="Genomic_DNA"/>
</dbReference>
<evidence type="ECO:0000313" key="1">
    <source>
        <dbReference type="EMBL" id="HDK38606.1"/>
    </source>
</evidence>
<dbReference type="InterPro" id="IPR004658">
    <property type="entry name" value="OMP_Slp"/>
</dbReference>
<gene>
    <name evidence="1" type="ORF">ENG92_06285</name>
</gene>
<name>A0A831NYT4_9GAMM</name>
<evidence type="ECO:0008006" key="2">
    <source>
        <dbReference type="Google" id="ProtNLM"/>
    </source>
</evidence>
<dbReference type="PANTHER" id="PTHR37530">
    <property type="entry name" value="OUTER MEMBRANE PROTEIN SLP"/>
    <property type="match status" value="1"/>
</dbReference>
<proteinExistence type="predicted"/>